<organism evidence="6 7">
    <name type="scientific">Flavobacterium agricola</name>
    <dbReference type="NCBI Taxonomy" id="2870839"/>
    <lineage>
        <taxon>Bacteria</taxon>
        <taxon>Pseudomonadati</taxon>
        <taxon>Bacteroidota</taxon>
        <taxon>Flavobacteriia</taxon>
        <taxon>Flavobacteriales</taxon>
        <taxon>Flavobacteriaceae</taxon>
        <taxon>Flavobacterium</taxon>
    </lineage>
</organism>
<dbReference type="Proteomes" id="UP001163328">
    <property type="component" value="Chromosome"/>
</dbReference>
<reference evidence="6" key="1">
    <citation type="submission" date="2021-08" db="EMBL/GenBank/DDBJ databases">
        <title>Flavobacterium sp. strain CC-SYL302.</title>
        <authorList>
            <person name="Lin S.-Y."/>
            <person name="Lee T.-H."/>
            <person name="Young C.-C."/>
        </authorList>
    </citation>
    <scope>NUCLEOTIDE SEQUENCE</scope>
    <source>
        <strain evidence="6">CC-SYL302</strain>
    </source>
</reference>
<dbReference type="PANTHER" id="PTHR43774:SF1">
    <property type="entry name" value="PEPTIDE METHIONINE SULFOXIDE REDUCTASE MSRA 2"/>
    <property type="match status" value="1"/>
</dbReference>
<proteinExistence type="predicted"/>
<feature type="domain" description="Peptide methionine sulphoxide reductase MsrA" evidence="5">
    <location>
        <begin position="5"/>
        <end position="139"/>
    </location>
</feature>
<sequence length="162" mass="18679">MNNKIGFGGGCHWCTEAVFQSLHGVEKVEQGWIDSEPPYNYPSEAMIVHYNETILLADLIAIHLLTHSSTKQHSMRGKYRSAVYYFNSDDEKRIATILEELKKQDLQNYITLNLKFVGFTQNKEMQLNYYLKNKKAPFCTAYISPKLTALRAKYGAKVKNDF</sequence>
<evidence type="ECO:0000313" key="6">
    <source>
        <dbReference type="EMBL" id="UYW00466.1"/>
    </source>
</evidence>
<comment type="catalytic activity">
    <reaction evidence="3">
        <text>L-methionyl-[protein] + [thioredoxin]-disulfide + H2O = L-methionyl-(S)-S-oxide-[protein] + [thioredoxin]-dithiol</text>
        <dbReference type="Rhea" id="RHEA:14217"/>
        <dbReference type="Rhea" id="RHEA-COMP:10698"/>
        <dbReference type="Rhea" id="RHEA-COMP:10700"/>
        <dbReference type="Rhea" id="RHEA-COMP:12313"/>
        <dbReference type="Rhea" id="RHEA-COMP:12315"/>
        <dbReference type="ChEBI" id="CHEBI:15377"/>
        <dbReference type="ChEBI" id="CHEBI:16044"/>
        <dbReference type="ChEBI" id="CHEBI:29950"/>
        <dbReference type="ChEBI" id="CHEBI:44120"/>
        <dbReference type="ChEBI" id="CHEBI:50058"/>
        <dbReference type="EC" id="1.8.4.11"/>
    </reaction>
</comment>
<dbReference type="EMBL" id="CP081495">
    <property type="protein sequence ID" value="UYW00466.1"/>
    <property type="molecule type" value="Genomic_DNA"/>
</dbReference>
<name>A0ABY6LWC4_9FLAO</name>
<dbReference type="EC" id="1.8.4.11" evidence="1"/>
<dbReference type="GO" id="GO:0008113">
    <property type="term" value="F:peptide-methionine (S)-S-oxide reductase activity"/>
    <property type="evidence" value="ECO:0007669"/>
    <property type="project" value="UniProtKB-EC"/>
</dbReference>
<dbReference type="InterPro" id="IPR036509">
    <property type="entry name" value="Met_Sox_Rdtase_MsrA_sf"/>
</dbReference>
<evidence type="ECO:0000256" key="4">
    <source>
        <dbReference type="ARBA" id="ARBA00048782"/>
    </source>
</evidence>
<evidence type="ECO:0000256" key="1">
    <source>
        <dbReference type="ARBA" id="ARBA00012502"/>
    </source>
</evidence>
<dbReference type="PANTHER" id="PTHR43774">
    <property type="entry name" value="PEPTIDE METHIONINE SULFOXIDE REDUCTASE"/>
    <property type="match status" value="1"/>
</dbReference>
<dbReference type="InterPro" id="IPR002569">
    <property type="entry name" value="Met_Sox_Rdtase_MsrA_dom"/>
</dbReference>
<protein>
    <recommendedName>
        <fullName evidence="1">peptide-methionine (S)-S-oxide reductase</fullName>
        <ecNumber evidence="1">1.8.4.11</ecNumber>
    </recommendedName>
</protein>
<evidence type="ECO:0000256" key="2">
    <source>
        <dbReference type="ARBA" id="ARBA00023002"/>
    </source>
</evidence>
<dbReference type="SUPFAM" id="SSF55068">
    <property type="entry name" value="Peptide methionine sulfoxide reductase"/>
    <property type="match status" value="1"/>
</dbReference>
<comment type="catalytic activity">
    <reaction evidence="4">
        <text>[thioredoxin]-disulfide + L-methionine + H2O = L-methionine (S)-S-oxide + [thioredoxin]-dithiol</text>
        <dbReference type="Rhea" id="RHEA:19993"/>
        <dbReference type="Rhea" id="RHEA-COMP:10698"/>
        <dbReference type="Rhea" id="RHEA-COMP:10700"/>
        <dbReference type="ChEBI" id="CHEBI:15377"/>
        <dbReference type="ChEBI" id="CHEBI:29950"/>
        <dbReference type="ChEBI" id="CHEBI:50058"/>
        <dbReference type="ChEBI" id="CHEBI:57844"/>
        <dbReference type="ChEBI" id="CHEBI:58772"/>
        <dbReference type="EC" id="1.8.4.11"/>
    </reaction>
</comment>
<dbReference type="RefSeq" id="WP_264432227.1">
    <property type="nucleotide sequence ID" value="NZ_CP081495.1"/>
</dbReference>
<evidence type="ECO:0000256" key="3">
    <source>
        <dbReference type="ARBA" id="ARBA00047806"/>
    </source>
</evidence>
<accession>A0ABY6LWC4</accession>
<gene>
    <name evidence="6" type="ORF">K5I29_07820</name>
</gene>
<dbReference type="Pfam" id="PF01625">
    <property type="entry name" value="PMSR"/>
    <property type="match status" value="1"/>
</dbReference>
<evidence type="ECO:0000313" key="7">
    <source>
        <dbReference type="Proteomes" id="UP001163328"/>
    </source>
</evidence>
<keyword evidence="2 6" id="KW-0560">Oxidoreductase</keyword>
<keyword evidence="7" id="KW-1185">Reference proteome</keyword>
<dbReference type="Gene3D" id="3.30.1060.10">
    <property type="entry name" value="Peptide methionine sulphoxide reductase MsrA"/>
    <property type="match status" value="1"/>
</dbReference>
<evidence type="ECO:0000259" key="5">
    <source>
        <dbReference type="Pfam" id="PF01625"/>
    </source>
</evidence>